<accession>D4LC54</accession>
<protein>
    <recommendedName>
        <fullName evidence="3">TIR domain-containing protein</fullName>
    </recommendedName>
</protein>
<reference evidence="1" key="1">
    <citation type="submission" date="2010-03" db="EMBL/GenBank/DDBJ databases">
        <title>The genome sequence of Ruminococcus sp. 18P13.</title>
        <authorList>
            <consortium name="metaHIT consortium -- http://www.metahit.eu/"/>
            <person name="Pajon A."/>
            <person name="Turner K."/>
            <person name="Parkhill J."/>
            <person name="Bernalier A."/>
        </authorList>
    </citation>
    <scope>NUCLEOTIDE SEQUENCE [LARGE SCALE GENOMIC DNA]</scope>
    <source>
        <strain evidence="1">Type strain: 18P13</strain>
    </source>
</reference>
<organism evidence="1 2">
    <name type="scientific">Ruminococcus champanellensis (strain DSM 18848 / JCM 17042 / KCTC 15320 / 18P13)</name>
    <dbReference type="NCBI Taxonomy" id="213810"/>
    <lineage>
        <taxon>Bacteria</taxon>
        <taxon>Bacillati</taxon>
        <taxon>Bacillota</taxon>
        <taxon>Clostridia</taxon>
        <taxon>Eubacteriales</taxon>
        <taxon>Oscillospiraceae</taxon>
        <taxon>Ruminococcus</taxon>
    </lineage>
</organism>
<evidence type="ECO:0000313" key="1">
    <source>
        <dbReference type="EMBL" id="CBL17199.1"/>
    </source>
</evidence>
<dbReference type="STRING" id="213810.RUM_10380"/>
<dbReference type="EMBL" id="FP929052">
    <property type="protein sequence ID" value="CBL17199.1"/>
    <property type="molecule type" value="Genomic_DNA"/>
</dbReference>
<name>D4LC54_RUMC1</name>
<dbReference type="PATRIC" id="fig|213810.4.peg.939"/>
<keyword evidence="2" id="KW-1185">Reference proteome</keyword>
<dbReference type="HOGENOM" id="CLU_069133_0_0_9"/>
<dbReference type="RefSeq" id="WP_015558106.1">
    <property type="nucleotide sequence ID" value="NC_021039.1"/>
</dbReference>
<dbReference type="Proteomes" id="UP000007054">
    <property type="component" value="Chromosome"/>
</dbReference>
<evidence type="ECO:0008006" key="3">
    <source>
        <dbReference type="Google" id="ProtNLM"/>
    </source>
</evidence>
<dbReference type="GeneID" id="83155792"/>
<dbReference type="BioCyc" id="RCHA213810:RUM_RS04990-MONOMER"/>
<proteinExistence type="predicted"/>
<reference evidence="1" key="2">
    <citation type="submission" date="2010-03" db="EMBL/GenBank/DDBJ databases">
        <authorList>
            <person name="Pajon A."/>
        </authorList>
    </citation>
    <scope>NUCLEOTIDE SEQUENCE</scope>
    <source>
        <strain evidence="1">Type strain: 18P13</strain>
    </source>
</reference>
<evidence type="ECO:0000313" key="2">
    <source>
        <dbReference type="Proteomes" id="UP000007054"/>
    </source>
</evidence>
<dbReference type="KEGG" id="rch:RUM_10380"/>
<sequence>MFAKFNYSPSGAFYNSVINHFYTKGNELFAAHEKEVQDCLSDYISEDGVINGTDLKEHWFSISKKDIFISHSHKDINKVKAFAGWLYDCFGLEAFIDSCSWGYCDDLLNKIDKKYCYRPKTNTYDYQLRNYTTSHVHMMLSMALTEMIDNTECIIFFDTPQSINMADELKKIEKKSKKETTLSPWIYHELSMTTMLRERQPRKAISESTHFQHSSTRDSIAIEYDVSKALSGMTTLSDIQLQQWNENWSKRPIKVPEEALDELYKIVFPKGQ</sequence>
<gene>
    <name evidence="1" type="ordered locus">RUM_10380</name>
</gene>
<dbReference type="AlphaFoldDB" id="D4LC54"/>